<proteinExistence type="predicted"/>
<dbReference type="EMBL" id="LN902846">
    <property type="protein sequence ID" value="CDI97819.1"/>
    <property type="molecule type" value="Genomic_DNA"/>
</dbReference>
<reference evidence="1" key="2">
    <citation type="submission" date="2015-11" db="EMBL/GenBank/DDBJ databases">
        <authorList>
            <person name="Zhang Y."/>
            <person name="Guo Z."/>
        </authorList>
    </citation>
    <scope>NUCLEOTIDE SEQUENCE</scope>
</reference>
<accession>A0A087VZX1</accession>
<keyword evidence="2" id="KW-1185">Reference proteome</keyword>
<evidence type="ECO:0000313" key="1">
    <source>
        <dbReference type="EMBL" id="CDI97819.1"/>
    </source>
</evidence>
<protein>
    <submittedName>
        <fullName evidence="1">Uncharacterized protein</fullName>
    </submittedName>
</protein>
<name>A0A087VZX1_ECHMU</name>
<evidence type="ECO:0000313" key="2">
    <source>
        <dbReference type="Proteomes" id="UP000017246"/>
    </source>
</evidence>
<dbReference type="Proteomes" id="UP000017246">
    <property type="component" value="Unassembled WGS sequence"/>
</dbReference>
<organism evidence="1 2">
    <name type="scientific">Echinococcus multilocularis</name>
    <name type="common">Fox tapeworm</name>
    <dbReference type="NCBI Taxonomy" id="6211"/>
    <lineage>
        <taxon>Eukaryota</taxon>
        <taxon>Metazoa</taxon>
        <taxon>Spiralia</taxon>
        <taxon>Lophotrochozoa</taxon>
        <taxon>Platyhelminthes</taxon>
        <taxon>Cestoda</taxon>
        <taxon>Eucestoda</taxon>
        <taxon>Cyclophyllidea</taxon>
        <taxon>Taeniidae</taxon>
        <taxon>Echinococcus</taxon>
    </lineage>
</organism>
<dbReference type="AlphaFoldDB" id="A0A087VZX1"/>
<sequence>MVRKLLTLPQRGDERTWGNGRFRAACLKLSSWCLIYTGSLPDLRVECCSGGDKQSLSKWGAILAPLAQRCKGVILGQAYSSRHSISRLLAVPTSEAMNRTTFLLNIF</sequence>
<reference evidence="1" key="1">
    <citation type="journal article" date="2013" name="Nature">
        <title>The genomes of four tapeworm species reveal adaptations to parasitism.</title>
        <authorList>
            <person name="Tsai I.J."/>
            <person name="Zarowiecki M."/>
            <person name="Holroyd N."/>
            <person name="Garciarrubio A."/>
            <person name="Sanchez-Flores A."/>
            <person name="Brooks K.L."/>
            <person name="Tracey A."/>
            <person name="Bobes R.J."/>
            <person name="Fragoso G."/>
            <person name="Sciutto E."/>
            <person name="Aslett M."/>
            <person name="Beasley H."/>
            <person name="Bennett H.M."/>
            <person name="Cai J."/>
            <person name="Camicia F."/>
            <person name="Clark R."/>
            <person name="Cucher M."/>
            <person name="De Silva N."/>
            <person name="Day T.A."/>
            <person name="Deplazes P."/>
            <person name="Estrada K."/>
            <person name="Fernandez C."/>
            <person name="Holland P.W."/>
            <person name="Hou J."/>
            <person name="Hu S."/>
            <person name="Huckvale T."/>
            <person name="Hung S.S."/>
            <person name="Kamenetzky L."/>
            <person name="Keane J.A."/>
            <person name="Kiss F."/>
            <person name="Koziol U."/>
            <person name="Lambert O."/>
            <person name="Liu K."/>
            <person name="Luo X."/>
            <person name="Luo Y."/>
            <person name="Macchiaroli N."/>
            <person name="Nichol S."/>
            <person name="Paps J."/>
            <person name="Parkinson J."/>
            <person name="Pouchkina-Stantcheva N."/>
            <person name="Riddiford N."/>
            <person name="Rosenzvit M."/>
            <person name="Salinas G."/>
            <person name="Wasmuth J.D."/>
            <person name="Zamanian M."/>
            <person name="Zheng Y."/>
            <person name="Cai X."/>
            <person name="Soberon X."/>
            <person name="Olson P.D."/>
            <person name="Laclette J.P."/>
            <person name="Brehm K."/>
            <person name="Berriman M."/>
            <person name="Garciarrubio A."/>
            <person name="Bobes R.J."/>
            <person name="Fragoso G."/>
            <person name="Sanchez-Flores A."/>
            <person name="Estrada K."/>
            <person name="Cevallos M.A."/>
            <person name="Morett E."/>
            <person name="Gonzalez V."/>
            <person name="Portillo T."/>
            <person name="Ochoa-Leyva A."/>
            <person name="Jose M.V."/>
            <person name="Sciutto E."/>
            <person name="Landa A."/>
            <person name="Jimenez L."/>
            <person name="Valdes V."/>
            <person name="Carrero J.C."/>
            <person name="Larralde C."/>
            <person name="Morales-Montor J."/>
            <person name="Limon-Lason J."/>
            <person name="Soberon X."/>
            <person name="Laclette J.P."/>
        </authorList>
    </citation>
    <scope>NUCLEOTIDE SEQUENCE [LARGE SCALE GENOMIC DNA]</scope>
</reference>
<gene>
    <name evidence="1" type="ORF">EmuJ_000162400</name>
</gene>